<evidence type="ECO:0000313" key="2">
    <source>
        <dbReference type="Proteomes" id="UP000006180"/>
    </source>
</evidence>
<accession>I3X548</accession>
<sequence length="54" mass="5799">MLTRRRAVPVADLRLCLPACEVVSMLKTTAPIAIRLCGARRGRSLPALEGARPA</sequence>
<dbReference type="HOGENOM" id="CLU_3048028_0_0_5"/>
<dbReference type="KEGG" id="sfd:USDA257_c24280"/>
<evidence type="ECO:0000313" key="1">
    <source>
        <dbReference type="EMBL" id="AFL51004.1"/>
    </source>
</evidence>
<dbReference type="EMBL" id="CP003563">
    <property type="protein sequence ID" value="AFL51004.1"/>
    <property type="molecule type" value="Genomic_DNA"/>
</dbReference>
<proteinExistence type="predicted"/>
<gene>
    <name evidence="1" type="ORF">USDA257_c24280</name>
</gene>
<dbReference type="Proteomes" id="UP000006180">
    <property type="component" value="Chromosome"/>
</dbReference>
<reference evidence="1 2" key="1">
    <citation type="journal article" date="2012" name="J. Bacteriol.">
        <title>Complete genome sequence of the broad-host-range strain Sinorhizobium fredii USDA257.</title>
        <authorList>
            <person name="Schuldes J."/>
            <person name="Rodriguez Orbegoso M."/>
            <person name="Schmeisser C."/>
            <person name="Krishnan H.B."/>
            <person name="Daniel R."/>
            <person name="Streit W.R."/>
        </authorList>
    </citation>
    <scope>NUCLEOTIDE SEQUENCE [LARGE SCALE GENOMIC DNA]</scope>
    <source>
        <strain evidence="1 2">USDA 257</strain>
    </source>
</reference>
<organism evidence="1 2">
    <name type="scientific">Sinorhizobium fredii (strain USDA 257)</name>
    <dbReference type="NCBI Taxonomy" id="1185652"/>
    <lineage>
        <taxon>Bacteria</taxon>
        <taxon>Pseudomonadati</taxon>
        <taxon>Pseudomonadota</taxon>
        <taxon>Alphaproteobacteria</taxon>
        <taxon>Hyphomicrobiales</taxon>
        <taxon>Rhizobiaceae</taxon>
        <taxon>Sinorhizobium/Ensifer group</taxon>
        <taxon>Sinorhizobium</taxon>
    </lineage>
</organism>
<protein>
    <submittedName>
        <fullName evidence="1">Uncharacterized protein</fullName>
    </submittedName>
</protein>
<dbReference type="AlphaFoldDB" id="I3X548"/>
<name>I3X548_SINF2</name>